<proteinExistence type="predicted"/>
<gene>
    <name evidence="2" type="ORF">AXG93_3893s1440</name>
</gene>
<accession>A0A176WAP3</accession>
<evidence type="ECO:0000313" key="3">
    <source>
        <dbReference type="Proteomes" id="UP000077202"/>
    </source>
</evidence>
<feature type="region of interest" description="Disordered" evidence="1">
    <location>
        <begin position="95"/>
        <end position="175"/>
    </location>
</feature>
<dbReference type="EMBL" id="LVLJ01001372">
    <property type="protein sequence ID" value="OAE30034.1"/>
    <property type="molecule type" value="Genomic_DNA"/>
</dbReference>
<reference evidence="2" key="1">
    <citation type="submission" date="2016-03" db="EMBL/GenBank/DDBJ databases">
        <title>Mechanisms controlling the formation of the plant cell surface in tip-growing cells are functionally conserved among land plants.</title>
        <authorList>
            <person name="Honkanen S."/>
            <person name="Jones V.A."/>
            <person name="Morieri G."/>
            <person name="Champion C."/>
            <person name="Hetherington A.J."/>
            <person name="Kelly S."/>
            <person name="Saint-Marcoux D."/>
            <person name="Proust H."/>
            <person name="Prescott H."/>
            <person name="Dolan L."/>
        </authorList>
    </citation>
    <scope>NUCLEOTIDE SEQUENCE [LARGE SCALE GENOMIC DNA]</scope>
    <source>
        <tissue evidence="2">Whole gametophyte</tissue>
    </source>
</reference>
<protein>
    <submittedName>
        <fullName evidence="2">Uncharacterized protein</fullName>
    </submittedName>
</protein>
<evidence type="ECO:0000313" key="2">
    <source>
        <dbReference type="EMBL" id="OAE30034.1"/>
    </source>
</evidence>
<comment type="caution">
    <text evidence="2">The sequence shown here is derived from an EMBL/GenBank/DDBJ whole genome shotgun (WGS) entry which is preliminary data.</text>
</comment>
<keyword evidence="3" id="KW-1185">Reference proteome</keyword>
<dbReference type="AlphaFoldDB" id="A0A176WAP3"/>
<name>A0A176WAP3_MARPO</name>
<dbReference type="Proteomes" id="UP000077202">
    <property type="component" value="Unassembled WGS sequence"/>
</dbReference>
<sequence>MLSGNERGSDRDLMFEKGSVNITRAEEFIFGPLFKNGRSGTNGRKTADYKDPKMRAITLGIMHILRKHRTTYITTWQVGFFERVMKEKEKRFPKEREMLAIESSEGTEEEDNSRPCIPSHTTASGPVQVDILPTRERPERRSAKRRKVVNDDEEDLMLDSRKAETEIEGVWQSRT</sequence>
<organism evidence="2 3">
    <name type="scientific">Marchantia polymorpha subsp. ruderalis</name>
    <dbReference type="NCBI Taxonomy" id="1480154"/>
    <lineage>
        <taxon>Eukaryota</taxon>
        <taxon>Viridiplantae</taxon>
        <taxon>Streptophyta</taxon>
        <taxon>Embryophyta</taxon>
        <taxon>Marchantiophyta</taxon>
        <taxon>Marchantiopsida</taxon>
        <taxon>Marchantiidae</taxon>
        <taxon>Marchantiales</taxon>
        <taxon>Marchantiaceae</taxon>
        <taxon>Marchantia</taxon>
    </lineage>
</organism>
<evidence type="ECO:0000256" key="1">
    <source>
        <dbReference type="SAM" id="MobiDB-lite"/>
    </source>
</evidence>